<dbReference type="Pfam" id="PF01607">
    <property type="entry name" value="CBM_14"/>
    <property type="match status" value="4"/>
</dbReference>
<dbReference type="SUPFAM" id="SSF57625">
    <property type="entry name" value="Invertebrate chitin-binding proteins"/>
    <property type="match status" value="4"/>
</dbReference>
<evidence type="ECO:0000256" key="6">
    <source>
        <dbReference type="ARBA" id="ARBA00023180"/>
    </source>
</evidence>
<evidence type="ECO:0000256" key="2">
    <source>
        <dbReference type="ARBA" id="ARBA00022669"/>
    </source>
</evidence>
<reference evidence="8" key="1">
    <citation type="submission" date="2023-07" db="EMBL/GenBank/DDBJ databases">
        <authorList>
            <consortium name="CYATHOMIX"/>
        </authorList>
    </citation>
    <scope>NUCLEOTIDE SEQUENCE</scope>
    <source>
        <strain evidence="8">N/A</strain>
    </source>
</reference>
<dbReference type="AlphaFoldDB" id="A0AA36HIL3"/>
<sequence>MNSEGKCLERDIVDGVTIRLRCPSLQVFNQEMNYCDYPEVCFPQEEQRHSVAAPSSKPQISFVCPESTGVFSLGCTSNFVEKDKPAADTPVPTAAPSTYRISNECKDLSDGIYGSHCGSSFAVCANGVAYTMNCPSDLVFDAKNNRCVFSKDCGEKSAGKKHGEVTAALHSPQNTRGDCIGKPDGLHSLGCVGEFLQCVGGRTYSLHCPAGLVFVERLSVCDETSTCKQLHRPKNVSSPLAHEPLVSSSPEDTECEAEGYFAHFCSVEFYNCVHGKLFAGKCPAGLVFNSDKSLCENVESSEDRPDGVISELDCQPHFTTCLAGTAFVTNCPAGLVYSVKAKLCDYPDACGKEQHSSVAPAAEPTQTAAVHYQDTNACVLERPLVP</sequence>
<accession>A0AA36HIL3</accession>
<dbReference type="InterPro" id="IPR036508">
    <property type="entry name" value="Chitin-bd_dom_sf"/>
</dbReference>
<evidence type="ECO:0000313" key="8">
    <source>
        <dbReference type="EMBL" id="CAJ0610523.1"/>
    </source>
</evidence>
<keyword evidence="6" id="KW-0325">Glycoprotein</keyword>
<dbReference type="Proteomes" id="UP001176961">
    <property type="component" value="Unassembled WGS sequence"/>
</dbReference>
<dbReference type="Gene3D" id="2.170.140.10">
    <property type="entry name" value="Chitin binding domain"/>
    <property type="match status" value="4"/>
</dbReference>
<dbReference type="PANTHER" id="PTHR23301">
    <property type="entry name" value="CHITIN BINDING PERITROPHIN-A"/>
    <property type="match status" value="1"/>
</dbReference>
<keyword evidence="3" id="KW-0732">Signal</keyword>
<gene>
    <name evidence="8" type="ORF">CYNAS_LOCUS22506</name>
</gene>
<evidence type="ECO:0000256" key="5">
    <source>
        <dbReference type="ARBA" id="ARBA00023157"/>
    </source>
</evidence>
<feature type="domain" description="Chitin-binding type-2" evidence="7">
    <location>
        <begin position="292"/>
        <end position="352"/>
    </location>
</feature>
<keyword evidence="2" id="KW-0147">Chitin-binding</keyword>
<organism evidence="8 9">
    <name type="scientific">Cylicocyclus nassatus</name>
    <name type="common">Nematode worm</name>
    <dbReference type="NCBI Taxonomy" id="53992"/>
    <lineage>
        <taxon>Eukaryota</taxon>
        <taxon>Metazoa</taxon>
        <taxon>Ecdysozoa</taxon>
        <taxon>Nematoda</taxon>
        <taxon>Chromadorea</taxon>
        <taxon>Rhabditida</taxon>
        <taxon>Rhabditina</taxon>
        <taxon>Rhabditomorpha</taxon>
        <taxon>Strongyloidea</taxon>
        <taxon>Strongylidae</taxon>
        <taxon>Cylicocyclus</taxon>
    </lineage>
</organism>
<dbReference type="InterPro" id="IPR051940">
    <property type="entry name" value="Chitin_bind-dev_reg"/>
</dbReference>
<evidence type="ECO:0000256" key="4">
    <source>
        <dbReference type="ARBA" id="ARBA00022737"/>
    </source>
</evidence>
<keyword evidence="5" id="KW-1015">Disulfide bond</keyword>
<comment type="caution">
    <text evidence="8">The sequence shown here is derived from an EMBL/GenBank/DDBJ whole genome shotgun (WGS) entry which is preliminary data.</text>
</comment>
<dbReference type="InterPro" id="IPR002557">
    <property type="entry name" value="Chitin-bd_dom"/>
</dbReference>
<feature type="domain" description="Chitin-binding type-2" evidence="7">
    <location>
        <begin position="176"/>
        <end position="229"/>
    </location>
</feature>
<dbReference type="GO" id="GO:0005576">
    <property type="term" value="C:extracellular region"/>
    <property type="evidence" value="ECO:0007669"/>
    <property type="project" value="InterPro"/>
</dbReference>
<keyword evidence="9" id="KW-1185">Reference proteome</keyword>
<proteinExistence type="predicted"/>
<name>A0AA36HIL3_CYLNA</name>
<evidence type="ECO:0000313" key="9">
    <source>
        <dbReference type="Proteomes" id="UP001176961"/>
    </source>
</evidence>
<feature type="domain" description="Chitin-binding type-2" evidence="7">
    <location>
        <begin position="102"/>
        <end position="155"/>
    </location>
</feature>
<evidence type="ECO:0000256" key="1">
    <source>
        <dbReference type="ARBA" id="ARBA00022473"/>
    </source>
</evidence>
<keyword evidence="1" id="KW-0217">Developmental protein</keyword>
<dbReference type="PROSITE" id="PS50940">
    <property type="entry name" value="CHIT_BIND_II"/>
    <property type="match status" value="3"/>
</dbReference>
<dbReference type="EMBL" id="CATQJL010000326">
    <property type="protein sequence ID" value="CAJ0610523.1"/>
    <property type="molecule type" value="Genomic_DNA"/>
</dbReference>
<dbReference type="SMART" id="SM00494">
    <property type="entry name" value="ChtBD2"/>
    <property type="match status" value="4"/>
</dbReference>
<dbReference type="GO" id="GO:0008061">
    <property type="term" value="F:chitin binding"/>
    <property type="evidence" value="ECO:0007669"/>
    <property type="project" value="UniProtKB-KW"/>
</dbReference>
<dbReference type="PANTHER" id="PTHR23301:SF0">
    <property type="entry name" value="CHITIN-BINDING TYPE-2 DOMAIN-CONTAINING PROTEIN-RELATED"/>
    <property type="match status" value="1"/>
</dbReference>
<evidence type="ECO:0000256" key="3">
    <source>
        <dbReference type="ARBA" id="ARBA00022729"/>
    </source>
</evidence>
<keyword evidence="4" id="KW-0677">Repeat</keyword>
<protein>
    <recommendedName>
        <fullName evidence="7">Chitin-binding type-2 domain-containing protein</fullName>
    </recommendedName>
</protein>
<evidence type="ECO:0000259" key="7">
    <source>
        <dbReference type="PROSITE" id="PS50940"/>
    </source>
</evidence>